<proteinExistence type="predicted"/>
<name>A0A061G048_THECC</name>
<keyword evidence="2" id="KW-1185">Reference proteome</keyword>
<organism evidence="1 2">
    <name type="scientific">Theobroma cacao</name>
    <name type="common">Cacao</name>
    <name type="synonym">Cocoa</name>
    <dbReference type="NCBI Taxonomy" id="3641"/>
    <lineage>
        <taxon>Eukaryota</taxon>
        <taxon>Viridiplantae</taxon>
        <taxon>Streptophyta</taxon>
        <taxon>Embryophyta</taxon>
        <taxon>Tracheophyta</taxon>
        <taxon>Spermatophyta</taxon>
        <taxon>Magnoliopsida</taxon>
        <taxon>eudicotyledons</taxon>
        <taxon>Gunneridae</taxon>
        <taxon>Pentapetalae</taxon>
        <taxon>rosids</taxon>
        <taxon>malvids</taxon>
        <taxon>Malvales</taxon>
        <taxon>Malvaceae</taxon>
        <taxon>Byttnerioideae</taxon>
        <taxon>Theobroma</taxon>
    </lineage>
</organism>
<evidence type="ECO:0000313" key="1">
    <source>
        <dbReference type="EMBL" id="EOY22562.1"/>
    </source>
</evidence>
<dbReference type="AlphaFoldDB" id="A0A061G048"/>
<protein>
    <submittedName>
        <fullName evidence="1">Uncharacterized protein</fullName>
    </submittedName>
</protein>
<gene>
    <name evidence="1" type="ORF">TCM_014697</name>
</gene>
<dbReference type="EMBL" id="CM001881">
    <property type="protein sequence ID" value="EOY22562.1"/>
    <property type="molecule type" value="Genomic_DNA"/>
</dbReference>
<dbReference type="Gramene" id="EOY22562">
    <property type="protein sequence ID" value="EOY22562"/>
    <property type="gene ID" value="TCM_014697"/>
</dbReference>
<accession>A0A061G048</accession>
<dbReference type="Proteomes" id="UP000026915">
    <property type="component" value="Chromosome 3"/>
</dbReference>
<evidence type="ECO:0000313" key="2">
    <source>
        <dbReference type="Proteomes" id="UP000026915"/>
    </source>
</evidence>
<reference evidence="1 2" key="1">
    <citation type="journal article" date="2013" name="Genome Biol.">
        <title>The genome sequence of the most widely cultivated cacao type and its use to identify candidate genes regulating pod color.</title>
        <authorList>
            <person name="Motamayor J.C."/>
            <person name="Mockaitis K."/>
            <person name="Schmutz J."/>
            <person name="Haiminen N."/>
            <person name="Iii D.L."/>
            <person name="Cornejo O."/>
            <person name="Findley S.D."/>
            <person name="Zheng P."/>
            <person name="Utro F."/>
            <person name="Royaert S."/>
            <person name="Saski C."/>
            <person name="Jenkins J."/>
            <person name="Podicheti R."/>
            <person name="Zhao M."/>
            <person name="Scheffler B.E."/>
            <person name="Stack J.C."/>
            <person name="Feltus F.A."/>
            <person name="Mustiga G.M."/>
            <person name="Amores F."/>
            <person name="Phillips W."/>
            <person name="Marelli J.P."/>
            <person name="May G.D."/>
            <person name="Shapiro H."/>
            <person name="Ma J."/>
            <person name="Bustamante C.D."/>
            <person name="Schnell R.J."/>
            <person name="Main D."/>
            <person name="Gilbert D."/>
            <person name="Parida L."/>
            <person name="Kuhn D.N."/>
        </authorList>
    </citation>
    <scope>NUCLEOTIDE SEQUENCE [LARGE SCALE GENOMIC DNA]</scope>
    <source>
        <strain evidence="2">cv. Matina 1-6</strain>
    </source>
</reference>
<sequence>MANGWISQVSRIKVEPKQKRNKLSRWHEVLYRVLDMAGARNRIHPYYQQWWPVVAPRPPPTATATAPQPPPLLALSHDKDLLVIKLVGLSYSSVLSWLYGEKKTLRSQDESQCCYYGYVFLAFVLLLDMDETNMAKDLKSLV</sequence>
<dbReference type="HOGENOM" id="CLU_1819335_0_0_1"/>
<dbReference type="InParanoid" id="A0A061G048"/>